<organism evidence="1 2">
    <name type="scientific">Persea americana</name>
    <name type="common">Avocado</name>
    <dbReference type="NCBI Taxonomy" id="3435"/>
    <lineage>
        <taxon>Eukaryota</taxon>
        <taxon>Viridiplantae</taxon>
        <taxon>Streptophyta</taxon>
        <taxon>Embryophyta</taxon>
        <taxon>Tracheophyta</taxon>
        <taxon>Spermatophyta</taxon>
        <taxon>Magnoliopsida</taxon>
        <taxon>Magnoliidae</taxon>
        <taxon>Laurales</taxon>
        <taxon>Lauraceae</taxon>
        <taxon>Persea</taxon>
    </lineage>
</organism>
<sequence length="702" mass="80441">MGKPSGKKKKQARAKTSDTNAKRNRSVEVKNMALDEDMGIFINMAQELKEEGNKLFQKRDHQGALLNYDKALKLLPKNHADVPYLHTNMATCFMQMGPGEYHKAIAECNLALEVSPKYSKALLKRARCYESLNRFELAFQDIGTILSAEPNNVMAQEIAERMKRELEDNSVEEEENLTDPECVASPYDSPQFKPLKSKIKKKRKNSKSDAKISEERTNVKEQPMKNVKLVMGEDIRRAQIPSNCSIVELREIVRNRFPRLEGVLIKYKDSEGDLVTITTIEELRWAETSVEPQGSVRLYVTEVSPHQEPLFFEAKQNGISGSRGMRWREESEPVCIEDWIVQFARLFKNHVGFETVTCLDLHKLGMKFNAEAMEETVTSEEAQELFEVAAEKFQEMTALALFNWGNVHMSRARKRVFLTEDGSRESVLAQVKTAYEWAESEYVKAGEKYRESVKFNPHFYEGHLALGQQQFELAKLSWYNAVGNKVNLETWHSEGLLDLFDSVQQSITEGTKIWMKSKDNHKEFSKLDKGKMLLQKMGLDELFEDISPEEVEEMHACIHSQINLLMGTVLYERSAIEYELGIQFWDETLNMALENFQAAGASKIDTDVMKKNHCSETAHKGLGYDIDEIAQAWSEMYDVKRWMSEQLNSNCLIIPCAALVGLLRCVIVQMSLLRRCSIQALLSPLTKKLLVFNYSICVHSWL</sequence>
<keyword evidence="2" id="KW-1185">Reference proteome</keyword>
<protein>
    <submittedName>
        <fullName evidence="1">Uncharacterized protein</fullName>
    </submittedName>
</protein>
<gene>
    <name evidence="1" type="ORF">MRB53_020855</name>
</gene>
<evidence type="ECO:0000313" key="1">
    <source>
        <dbReference type="EMBL" id="KAJ8627548.1"/>
    </source>
</evidence>
<dbReference type="Proteomes" id="UP001234297">
    <property type="component" value="Chromosome 6"/>
</dbReference>
<proteinExistence type="predicted"/>
<accession>A0ACC2L2Q3</accession>
<reference evidence="1 2" key="1">
    <citation type="journal article" date="2022" name="Hortic Res">
        <title>A haplotype resolved chromosomal level avocado genome allows analysis of novel avocado genes.</title>
        <authorList>
            <person name="Nath O."/>
            <person name="Fletcher S.J."/>
            <person name="Hayward A."/>
            <person name="Shaw L.M."/>
            <person name="Masouleh A.K."/>
            <person name="Furtado A."/>
            <person name="Henry R.J."/>
            <person name="Mitter N."/>
        </authorList>
    </citation>
    <scope>NUCLEOTIDE SEQUENCE [LARGE SCALE GENOMIC DNA]</scope>
    <source>
        <strain evidence="2">cv. Hass</strain>
    </source>
</reference>
<evidence type="ECO:0000313" key="2">
    <source>
        <dbReference type="Proteomes" id="UP001234297"/>
    </source>
</evidence>
<comment type="caution">
    <text evidence="1">The sequence shown here is derived from an EMBL/GenBank/DDBJ whole genome shotgun (WGS) entry which is preliminary data.</text>
</comment>
<name>A0ACC2L2Q3_PERAE</name>
<dbReference type="EMBL" id="CM056814">
    <property type="protein sequence ID" value="KAJ8627548.1"/>
    <property type="molecule type" value="Genomic_DNA"/>
</dbReference>